<reference evidence="3" key="1">
    <citation type="submission" date="2021-03" db="EMBL/GenBank/DDBJ databases">
        <authorList>
            <person name="Bekaert M."/>
        </authorList>
    </citation>
    <scope>NUCLEOTIDE SEQUENCE</scope>
</reference>
<comment type="caution">
    <text evidence="3">The sequence shown here is derived from an EMBL/GenBank/DDBJ whole genome shotgun (WGS) entry which is preliminary data.</text>
</comment>
<keyword evidence="1" id="KW-0175">Coiled coil</keyword>
<gene>
    <name evidence="3" type="ORF">MEDL_28382</name>
</gene>
<accession>A0A8S3S5K3</accession>
<proteinExistence type="predicted"/>
<feature type="compositionally biased region" description="Low complexity" evidence="2">
    <location>
        <begin position="194"/>
        <end position="215"/>
    </location>
</feature>
<evidence type="ECO:0000313" key="3">
    <source>
        <dbReference type="EMBL" id="CAG2214548.1"/>
    </source>
</evidence>
<evidence type="ECO:0000256" key="2">
    <source>
        <dbReference type="SAM" id="MobiDB-lite"/>
    </source>
</evidence>
<sequence length="287" mass="32868">MFLTAFPATRGDTGPGPGGPGPDKPVYSTSLETSLRRELFTGYEVLQRPRENVRIFISLTILTVNDLLTIQGKEQYELKVYDYTKKLRRVSLTIDEQIHSFVNQEDNKVPTESTIRLKNDLEQNNKNYQTISREFLEYVDRSRCRESIQEISAHKLVSKTLSEKVQYAIRIIDETLSKCTGSQKEPAQRDKITSSQHNSSRSHRSYASNSSHGSRQSSYLRQSMKSEAAKCRLEFAEQEAKLQLEKSKIEEEECITAMRHARQQKNLEIDINLLAAKRDAMEAQTGN</sequence>
<evidence type="ECO:0000256" key="1">
    <source>
        <dbReference type="SAM" id="Coils"/>
    </source>
</evidence>
<name>A0A8S3S5K3_MYTED</name>
<organism evidence="3 4">
    <name type="scientific">Mytilus edulis</name>
    <name type="common">Blue mussel</name>
    <dbReference type="NCBI Taxonomy" id="6550"/>
    <lineage>
        <taxon>Eukaryota</taxon>
        <taxon>Metazoa</taxon>
        <taxon>Spiralia</taxon>
        <taxon>Lophotrochozoa</taxon>
        <taxon>Mollusca</taxon>
        <taxon>Bivalvia</taxon>
        <taxon>Autobranchia</taxon>
        <taxon>Pteriomorphia</taxon>
        <taxon>Mytilida</taxon>
        <taxon>Mytiloidea</taxon>
        <taxon>Mytilidae</taxon>
        <taxon>Mytilinae</taxon>
        <taxon>Mytilus</taxon>
    </lineage>
</organism>
<feature type="region of interest" description="Disordered" evidence="2">
    <location>
        <begin position="1"/>
        <end position="27"/>
    </location>
</feature>
<dbReference type="AlphaFoldDB" id="A0A8S3S5K3"/>
<keyword evidence="4" id="KW-1185">Reference proteome</keyword>
<feature type="coiled-coil region" evidence="1">
    <location>
        <begin position="226"/>
        <end position="284"/>
    </location>
</feature>
<evidence type="ECO:0000313" key="4">
    <source>
        <dbReference type="Proteomes" id="UP000683360"/>
    </source>
</evidence>
<feature type="region of interest" description="Disordered" evidence="2">
    <location>
        <begin position="180"/>
        <end position="221"/>
    </location>
</feature>
<protein>
    <submittedName>
        <fullName evidence="3">Uncharacterized protein</fullName>
    </submittedName>
</protein>
<dbReference type="EMBL" id="CAJPWZ010001413">
    <property type="protein sequence ID" value="CAG2214548.1"/>
    <property type="molecule type" value="Genomic_DNA"/>
</dbReference>
<dbReference type="Proteomes" id="UP000683360">
    <property type="component" value="Unassembled WGS sequence"/>
</dbReference>